<keyword evidence="1" id="KW-0812">Transmembrane</keyword>
<feature type="transmembrane region" description="Helical" evidence="1">
    <location>
        <begin position="249"/>
        <end position="270"/>
    </location>
</feature>
<comment type="caution">
    <text evidence="2">The sequence shown here is derived from an EMBL/GenBank/DDBJ whole genome shotgun (WGS) entry which is preliminary data.</text>
</comment>
<dbReference type="Proteomes" id="UP000193144">
    <property type="component" value="Unassembled WGS sequence"/>
</dbReference>
<evidence type="ECO:0000256" key="1">
    <source>
        <dbReference type="SAM" id="Phobius"/>
    </source>
</evidence>
<organism evidence="2 3">
    <name type="scientific">Clohesyomyces aquaticus</name>
    <dbReference type="NCBI Taxonomy" id="1231657"/>
    <lineage>
        <taxon>Eukaryota</taxon>
        <taxon>Fungi</taxon>
        <taxon>Dikarya</taxon>
        <taxon>Ascomycota</taxon>
        <taxon>Pezizomycotina</taxon>
        <taxon>Dothideomycetes</taxon>
        <taxon>Pleosporomycetidae</taxon>
        <taxon>Pleosporales</taxon>
        <taxon>Lindgomycetaceae</taxon>
        <taxon>Clohesyomyces</taxon>
    </lineage>
</organism>
<dbReference type="AlphaFoldDB" id="A0A1Y1YGU9"/>
<sequence>MTRKYTLAPFKASNTSPNTLEPMEEIWAAQTTLYNMDLNCDNDCGFGLGIEGNDTIGDDADRSSVSKEYTGWLPPGVTHTFYAAYARNKNKAEDPGNNITAIYCTPFYYSQQVNATIDVATKRPQNVVPLGPKRELDAEIYSTTLFESQLRSSASKKAIRGALPTTSFPSYLERLARTKMSLAGMAFAAGKQPAERYLDHEALGKSYEVAMRLLFLGSMVDVLDQKFSKTTEAAGQREITTQAVMLVPLFTYIVEGLLGLISFAALVLLYNSPMRASRLRSDPSTIASVMSLAADSEPLLLDFQNLDCCTTSEVGLKLRDRRFKLINDESRIG</sequence>
<keyword evidence="1" id="KW-0472">Membrane</keyword>
<proteinExistence type="predicted"/>
<protein>
    <submittedName>
        <fullName evidence="2">Uncharacterized protein</fullName>
    </submittedName>
</protein>
<name>A0A1Y1YGU9_9PLEO</name>
<dbReference type="OrthoDB" id="3248909at2759"/>
<keyword evidence="3" id="KW-1185">Reference proteome</keyword>
<evidence type="ECO:0000313" key="3">
    <source>
        <dbReference type="Proteomes" id="UP000193144"/>
    </source>
</evidence>
<accession>A0A1Y1YGU9</accession>
<keyword evidence="1" id="KW-1133">Transmembrane helix</keyword>
<evidence type="ECO:0000313" key="2">
    <source>
        <dbReference type="EMBL" id="ORX97178.1"/>
    </source>
</evidence>
<gene>
    <name evidence="2" type="ORF">BCR34DRAFT_607381</name>
</gene>
<reference evidence="2 3" key="1">
    <citation type="submission" date="2016-07" db="EMBL/GenBank/DDBJ databases">
        <title>Pervasive Adenine N6-methylation of Active Genes in Fungi.</title>
        <authorList>
            <consortium name="DOE Joint Genome Institute"/>
            <person name="Mondo S.J."/>
            <person name="Dannebaum R.O."/>
            <person name="Kuo R.C."/>
            <person name="Labutti K."/>
            <person name="Haridas S."/>
            <person name="Kuo A."/>
            <person name="Salamov A."/>
            <person name="Ahrendt S.R."/>
            <person name="Lipzen A."/>
            <person name="Sullivan W."/>
            <person name="Andreopoulos W.B."/>
            <person name="Clum A."/>
            <person name="Lindquist E."/>
            <person name="Daum C."/>
            <person name="Ramamoorthy G.K."/>
            <person name="Gryganskyi A."/>
            <person name="Culley D."/>
            <person name="Magnuson J.K."/>
            <person name="James T.Y."/>
            <person name="O'Malley M.A."/>
            <person name="Stajich J.E."/>
            <person name="Spatafora J.W."/>
            <person name="Visel A."/>
            <person name="Grigoriev I.V."/>
        </authorList>
    </citation>
    <scope>NUCLEOTIDE SEQUENCE [LARGE SCALE GENOMIC DNA]</scope>
    <source>
        <strain evidence="2 3">CBS 115471</strain>
    </source>
</reference>
<dbReference type="EMBL" id="MCFA01000239">
    <property type="protein sequence ID" value="ORX97178.1"/>
    <property type="molecule type" value="Genomic_DNA"/>
</dbReference>
<dbReference type="STRING" id="1231657.A0A1Y1YGU9"/>